<protein>
    <submittedName>
        <fullName evidence="1">Uncharacterized protein</fullName>
    </submittedName>
</protein>
<sequence>MLQGSAQLLGLLVWRVQREGAVGDKCEVLNKLETAEKEIAELRKLRSEDAKANEKVVSIFATQEQTWFNERKKLQQHIGALINELRVFEKKKDEAASKFE</sequence>
<proteinExistence type="predicted"/>
<accession>A0ACC1A680</accession>
<dbReference type="EMBL" id="CM047908">
    <property type="protein sequence ID" value="KAJ0081863.1"/>
    <property type="molecule type" value="Genomic_DNA"/>
</dbReference>
<comment type="caution">
    <text evidence="1">The sequence shown here is derived from an EMBL/GenBank/DDBJ whole genome shotgun (WGS) entry which is preliminary data.</text>
</comment>
<evidence type="ECO:0000313" key="1">
    <source>
        <dbReference type="EMBL" id="KAJ0081863.1"/>
    </source>
</evidence>
<gene>
    <name evidence="1" type="ORF">Patl1_11382</name>
</gene>
<evidence type="ECO:0000313" key="2">
    <source>
        <dbReference type="Proteomes" id="UP001164250"/>
    </source>
</evidence>
<keyword evidence="2" id="KW-1185">Reference proteome</keyword>
<organism evidence="1 2">
    <name type="scientific">Pistacia atlantica</name>
    <dbReference type="NCBI Taxonomy" id="434234"/>
    <lineage>
        <taxon>Eukaryota</taxon>
        <taxon>Viridiplantae</taxon>
        <taxon>Streptophyta</taxon>
        <taxon>Embryophyta</taxon>
        <taxon>Tracheophyta</taxon>
        <taxon>Spermatophyta</taxon>
        <taxon>Magnoliopsida</taxon>
        <taxon>eudicotyledons</taxon>
        <taxon>Gunneridae</taxon>
        <taxon>Pentapetalae</taxon>
        <taxon>rosids</taxon>
        <taxon>malvids</taxon>
        <taxon>Sapindales</taxon>
        <taxon>Anacardiaceae</taxon>
        <taxon>Pistacia</taxon>
    </lineage>
</organism>
<reference evidence="2" key="1">
    <citation type="journal article" date="2023" name="G3 (Bethesda)">
        <title>Genome assembly and association tests identify interacting loci associated with vigor, precocity, and sex in interspecific pistachio rootstocks.</title>
        <authorList>
            <person name="Palmer W."/>
            <person name="Jacygrad E."/>
            <person name="Sagayaradj S."/>
            <person name="Cavanaugh K."/>
            <person name="Han R."/>
            <person name="Bertier L."/>
            <person name="Beede B."/>
            <person name="Kafkas S."/>
            <person name="Golino D."/>
            <person name="Preece J."/>
            <person name="Michelmore R."/>
        </authorList>
    </citation>
    <scope>NUCLEOTIDE SEQUENCE [LARGE SCALE GENOMIC DNA]</scope>
</reference>
<name>A0ACC1A680_9ROSI</name>
<dbReference type="Proteomes" id="UP001164250">
    <property type="component" value="Chromosome 12"/>
</dbReference>